<dbReference type="InterPro" id="IPR008922">
    <property type="entry name" value="Di-copper_centre_dom_sf"/>
</dbReference>
<keyword evidence="3" id="KW-0732">Signal</keyword>
<proteinExistence type="predicted"/>
<evidence type="ECO:0000313" key="5">
    <source>
        <dbReference type="EMBL" id="KAJ4348598.1"/>
    </source>
</evidence>
<name>A0A9W9C7S7_9PLEO</name>
<dbReference type="Proteomes" id="UP001140513">
    <property type="component" value="Unassembled WGS sequence"/>
</dbReference>
<reference evidence="5" key="1">
    <citation type="submission" date="2022-10" db="EMBL/GenBank/DDBJ databases">
        <title>Tapping the CABI collections for fungal endophytes: first genome assemblies for Collariella, Neodidymelliopsis, Ascochyta clinopodiicola, Didymella pomorum, Didymosphaeria variabile, Neocosmospora piperis and Neocucurbitaria cava.</title>
        <authorList>
            <person name="Hill R."/>
        </authorList>
    </citation>
    <scope>NUCLEOTIDE SEQUENCE</scope>
    <source>
        <strain evidence="5">IMI 356815</strain>
    </source>
</reference>
<dbReference type="GeneID" id="80913506"/>
<sequence>MKFLAWTLALPFFAEAAPTLATTSEACTIKNQRKAWHTLTRIEKLAYITAEKCLMTLPAKLGLKGPRTRFDEFQKVHVLATESVHFVGAFLPFHRYLIYAHESILQTECNYTGAQPYWDEPLDAGNFSSSVVLDAVTGFGGNGAGLSNCVNDGPFKDYVNAIGPFQQITDHCIDRRIDDCASAQAASKDFRMVLAMVESVDR</sequence>
<gene>
    <name evidence="5" type="ORF">N0V89_009976</name>
</gene>
<dbReference type="AlphaFoldDB" id="A0A9W9C7S7"/>
<evidence type="ECO:0000259" key="4">
    <source>
        <dbReference type="Pfam" id="PF00264"/>
    </source>
</evidence>
<dbReference type="PANTHER" id="PTHR11474:SF126">
    <property type="entry name" value="TYROSINASE-LIKE PROTEIN TYR-1-RELATED"/>
    <property type="match status" value="1"/>
</dbReference>
<evidence type="ECO:0000256" key="1">
    <source>
        <dbReference type="ARBA" id="ARBA00022723"/>
    </source>
</evidence>
<dbReference type="EMBL" id="JAPEUX010000007">
    <property type="protein sequence ID" value="KAJ4348598.1"/>
    <property type="molecule type" value="Genomic_DNA"/>
</dbReference>
<dbReference type="InterPro" id="IPR002227">
    <property type="entry name" value="Tyrosinase_Cu-bd"/>
</dbReference>
<dbReference type="SUPFAM" id="SSF48056">
    <property type="entry name" value="Di-copper centre-containing domain"/>
    <property type="match status" value="1"/>
</dbReference>
<feature type="signal peptide" evidence="3">
    <location>
        <begin position="1"/>
        <end position="16"/>
    </location>
</feature>
<dbReference type="RefSeq" id="XP_056067986.1">
    <property type="nucleotide sequence ID" value="XM_056218721.1"/>
</dbReference>
<dbReference type="GO" id="GO:0046872">
    <property type="term" value="F:metal ion binding"/>
    <property type="evidence" value="ECO:0007669"/>
    <property type="project" value="UniProtKB-KW"/>
</dbReference>
<feature type="domain" description="Tyrosinase copper-binding" evidence="4">
    <location>
        <begin position="68"/>
        <end position="179"/>
    </location>
</feature>
<evidence type="ECO:0000256" key="3">
    <source>
        <dbReference type="SAM" id="SignalP"/>
    </source>
</evidence>
<feature type="chain" id="PRO_5040994393" description="Tyrosinase copper-binding domain-containing protein" evidence="3">
    <location>
        <begin position="17"/>
        <end position="202"/>
    </location>
</feature>
<keyword evidence="6" id="KW-1185">Reference proteome</keyword>
<dbReference type="InterPro" id="IPR050316">
    <property type="entry name" value="Tyrosinase/Hemocyanin"/>
</dbReference>
<comment type="caution">
    <text evidence="5">The sequence shown here is derived from an EMBL/GenBank/DDBJ whole genome shotgun (WGS) entry which is preliminary data.</text>
</comment>
<keyword evidence="2" id="KW-0186">Copper</keyword>
<keyword evidence="1" id="KW-0479">Metal-binding</keyword>
<dbReference type="GO" id="GO:0016491">
    <property type="term" value="F:oxidoreductase activity"/>
    <property type="evidence" value="ECO:0007669"/>
    <property type="project" value="InterPro"/>
</dbReference>
<accession>A0A9W9C7S7</accession>
<organism evidence="5 6">
    <name type="scientific">Didymosphaeria variabile</name>
    <dbReference type="NCBI Taxonomy" id="1932322"/>
    <lineage>
        <taxon>Eukaryota</taxon>
        <taxon>Fungi</taxon>
        <taxon>Dikarya</taxon>
        <taxon>Ascomycota</taxon>
        <taxon>Pezizomycotina</taxon>
        <taxon>Dothideomycetes</taxon>
        <taxon>Pleosporomycetidae</taxon>
        <taxon>Pleosporales</taxon>
        <taxon>Massarineae</taxon>
        <taxon>Didymosphaeriaceae</taxon>
        <taxon>Didymosphaeria</taxon>
    </lineage>
</organism>
<evidence type="ECO:0000313" key="6">
    <source>
        <dbReference type="Proteomes" id="UP001140513"/>
    </source>
</evidence>
<dbReference type="Gene3D" id="1.10.1280.10">
    <property type="entry name" value="Di-copper center containing domain from catechol oxidase"/>
    <property type="match status" value="1"/>
</dbReference>
<evidence type="ECO:0000256" key="2">
    <source>
        <dbReference type="ARBA" id="ARBA00023008"/>
    </source>
</evidence>
<dbReference type="Pfam" id="PF00264">
    <property type="entry name" value="Tyrosinase"/>
    <property type="match status" value="1"/>
</dbReference>
<dbReference type="PANTHER" id="PTHR11474">
    <property type="entry name" value="TYROSINASE FAMILY MEMBER"/>
    <property type="match status" value="1"/>
</dbReference>
<protein>
    <recommendedName>
        <fullName evidence="4">Tyrosinase copper-binding domain-containing protein</fullName>
    </recommendedName>
</protein>
<dbReference type="OrthoDB" id="6132182at2759"/>